<keyword evidence="1" id="KW-0732">Signal</keyword>
<accession>A0A4R5FI84</accession>
<organism evidence="2 3">
    <name type="scientific">Nonomuraea mesophila</name>
    <dbReference type="NCBI Taxonomy" id="2530382"/>
    <lineage>
        <taxon>Bacteria</taxon>
        <taxon>Bacillati</taxon>
        <taxon>Actinomycetota</taxon>
        <taxon>Actinomycetes</taxon>
        <taxon>Streptosporangiales</taxon>
        <taxon>Streptosporangiaceae</taxon>
        <taxon>Nonomuraea</taxon>
    </lineage>
</organism>
<dbReference type="EMBL" id="SMLD01000044">
    <property type="protein sequence ID" value="TDE51234.1"/>
    <property type="molecule type" value="Genomic_DNA"/>
</dbReference>
<gene>
    <name evidence="2" type="ORF">E1295_18700</name>
</gene>
<feature type="signal peptide" evidence="1">
    <location>
        <begin position="1"/>
        <end position="22"/>
    </location>
</feature>
<protein>
    <submittedName>
        <fullName evidence="2">Uncharacterized protein</fullName>
    </submittedName>
</protein>
<keyword evidence="3" id="KW-1185">Reference proteome</keyword>
<dbReference type="AlphaFoldDB" id="A0A4R5FI84"/>
<evidence type="ECO:0000313" key="3">
    <source>
        <dbReference type="Proteomes" id="UP000295136"/>
    </source>
</evidence>
<feature type="chain" id="PRO_5021020723" evidence="1">
    <location>
        <begin position="23"/>
        <end position="118"/>
    </location>
</feature>
<comment type="caution">
    <text evidence="2">The sequence shown here is derived from an EMBL/GenBank/DDBJ whole genome shotgun (WGS) entry which is preliminary data.</text>
</comment>
<dbReference type="Proteomes" id="UP000295136">
    <property type="component" value="Unassembled WGS sequence"/>
</dbReference>
<evidence type="ECO:0000256" key="1">
    <source>
        <dbReference type="SAM" id="SignalP"/>
    </source>
</evidence>
<reference evidence="2 3" key="1">
    <citation type="submission" date="2019-03" db="EMBL/GenBank/DDBJ databases">
        <title>Draft genome sequences of novel Actinobacteria.</title>
        <authorList>
            <person name="Sahin N."/>
            <person name="Ay H."/>
            <person name="Saygin H."/>
        </authorList>
    </citation>
    <scope>NUCLEOTIDE SEQUENCE [LARGE SCALE GENOMIC DNA]</scope>
    <source>
        <strain evidence="2 3">6K102</strain>
    </source>
</reference>
<evidence type="ECO:0000313" key="2">
    <source>
        <dbReference type="EMBL" id="TDE51234.1"/>
    </source>
</evidence>
<sequence length="118" mass="12244">MPRKAITALTLAACMLPGAALAAPASADAKNDLKDCYDGTCTLTITEPVTFPIDPRFRLSDVRVSKVHLAGMFHAVTIQSTSSGAATTLGAGTRGSINGLSVHVPRITDTDATVRFEG</sequence>
<name>A0A4R5FI84_9ACTN</name>
<proteinExistence type="predicted"/>
<dbReference type="RefSeq" id="WP_132631605.1">
    <property type="nucleotide sequence ID" value="NZ_SMLD01000044.1"/>
</dbReference>